<evidence type="ECO:0000256" key="5">
    <source>
        <dbReference type="ARBA" id="ARBA00022801"/>
    </source>
</evidence>
<evidence type="ECO:0000313" key="9">
    <source>
        <dbReference type="Proteomes" id="UP000325315"/>
    </source>
</evidence>
<dbReference type="Pfam" id="PF17917">
    <property type="entry name" value="RT_RNaseH"/>
    <property type="match status" value="1"/>
</dbReference>
<evidence type="ECO:0000259" key="7">
    <source>
        <dbReference type="Pfam" id="PF17917"/>
    </source>
</evidence>
<dbReference type="Proteomes" id="UP000325315">
    <property type="component" value="Unassembled WGS sequence"/>
</dbReference>
<dbReference type="OrthoDB" id="1909122at2759"/>
<feature type="domain" description="Reverse transcriptase RNase H-like" evidence="7">
    <location>
        <begin position="5"/>
        <end position="49"/>
    </location>
</feature>
<evidence type="ECO:0000313" key="8">
    <source>
        <dbReference type="EMBL" id="KAA3487037.1"/>
    </source>
</evidence>
<dbReference type="EMBL" id="SMMG02000001">
    <property type="protein sequence ID" value="KAA3487037.1"/>
    <property type="molecule type" value="Genomic_DNA"/>
</dbReference>
<dbReference type="GO" id="GO:0016787">
    <property type="term" value="F:hydrolase activity"/>
    <property type="evidence" value="ECO:0007669"/>
    <property type="project" value="UniProtKB-KW"/>
</dbReference>
<evidence type="ECO:0000256" key="3">
    <source>
        <dbReference type="ARBA" id="ARBA00022722"/>
    </source>
</evidence>
<keyword evidence="6" id="KW-0695">RNA-directed DNA polymerase</keyword>
<dbReference type="AlphaFoldDB" id="A0A5B6X2A6"/>
<dbReference type="PANTHER" id="PTHR34072">
    <property type="entry name" value="ENZYMATIC POLYPROTEIN-RELATED"/>
    <property type="match status" value="1"/>
</dbReference>
<keyword evidence="3" id="KW-0540">Nuclease</keyword>
<organism evidence="8 9">
    <name type="scientific">Gossypium australe</name>
    <dbReference type="NCBI Taxonomy" id="47621"/>
    <lineage>
        <taxon>Eukaryota</taxon>
        <taxon>Viridiplantae</taxon>
        <taxon>Streptophyta</taxon>
        <taxon>Embryophyta</taxon>
        <taxon>Tracheophyta</taxon>
        <taxon>Spermatophyta</taxon>
        <taxon>Magnoliopsida</taxon>
        <taxon>eudicotyledons</taxon>
        <taxon>Gunneridae</taxon>
        <taxon>Pentapetalae</taxon>
        <taxon>rosids</taxon>
        <taxon>malvids</taxon>
        <taxon>Malvales</taxon>
        <taxon>Malvaceae</taxon>
        <taxon>Malvoideae</taxon>
        <taxon>Gossypium</taxon>
    </lineage>
</organism>
<proteinExistence type="predicted"/>
<protein>
    <submittedName>
        <fullName evidence="8">DNA/RNA polymerases superfamily protein</fullName>
    </submittedName>
</protein>
<dbReference type="GO" id="GO:0003964">
    <property type="term" value="F:RNA-directed DNA polymerase activity"/>
    <property type="evidence" value="ECO:0007669"/>
    <property type="project" value="UniProtKB-KW"/>
</dbReference>
<keyword evidence="4" id="KW-0255">Endonuclease</keyword>
<keyword evidence="9" id="KW-1185">Reference proteome</keyword>
<dbReference type="SUPFAM" id="SSF56672">
    <property type="entry name" value="DNA/RNA polymerases"/>
    <property type="match status" value="1"/>
</dbReference>
<name>A0A5B6X2A6_9ROSI</name>
<keyword evidence="5" id="KW-0378">Hydrolase</keyword>
<dbReference type="InterPro" id="IPR041373">
    <property type="entry name" value="RT_RNaseH"/>
</dbReference>
<gene>
    <name evidence="8" type="ORF">EPI10_030894</name>
</gene>
<dbReference type="InterPro" id="IPR043502">
    <property type="entry name" value="DNA/RNA_pol_sf"/>
</dbReference>
<evidence type="ECO:0000256" key="6">
    <source>
        <dbReference type="ARBA" id="ARBA00022918"/>
    </source>
</evidence>
<evidence type="ECO:0000256" key="2">
    <source>
        <dbReference type="ARBA" id="ARBA00022695"/>
    </source>
</evidence>
<keyword evidence="1" id="KW-0808">Transferase</keyword>
<evidence type="ECO:0000256" key="1">
    <source>
        <dbReference type="ARBA" id="ARBA00022679"/>
    </source>
</evidence>
<sequence length="179" mass="20610">MQEGKFIAYTSRKLKPHEKNYLTHNLELAAIMFALKIWCHYLLGKANVVADALSRKSLCALQAMSTLIDLCDNDSVLAELKVRPMYIRQICNAQKEYQVDSDNCLRFRDRVCVLKKSELIQLILNEAHDSYLTIHTVSTKIMKQDILVFVSKCLVCQQVKAEHQVPFGLLQTILIPEWK</sequence>
<evidence type="ECO:0000256" key="4">
    <source>
        <dbReference type="ARBA" id="ARBA00022759"/>
    </source>
</evidence>
<keyword evidence="2" id="KW-0548">Nucleotidyltransferase</keyword>
<dbReference type="PANTHER" id="PTHR34072:SF52">
    <property type="entry name" value="RIBONUCLEASE H"/>
    <property type="match status" value="1"/>
</dbReference>
<comment type="caution">
    <text evidence="8">The sequence shown here is derived from an EMBL/GenBank/DDBJ whole genome shotgun (WGS) entry which is preliminary data.</text>
</comment>
<accession>A0A5B6X2A6</accession>
<reference evidence="9" key="1">
    <citation type="journal article" date="2019" name="Plant Biotechnol. J.">
        <title>Genome sequencing of the Australian wild diploid species Gossypium australe highlights disease resistance and delayed gland morphogenesis.</title>
        <authorList>
            <person name="Cai Y."/>
            <person name="Cai X."/>
            <person name="Wang Q."/>
            <person name="Wang P."/>
            <person name="Zhang Y."/>
            <person name="Cai C."/>
            <person name="Xu Y."/>
            <person name="Wang K."/>
            <person name="Zhou Z."/>
            <person name="Wang C."/>
            <person name="Geng S."/>
            <person name="Li B."/>
            <person name="Dong Q."/>
            <person name="Hou Y."/>
            <person name="Wang H."/>
            <person name="Ai P."/>
            <person name="Liu Z."/>
            <person name="Yi F."/>
            <person name="Sun M."/>
            <person name="An G."/>
            <person name="Cheng J."/>
            <person name="Zhang Y."/>
            <person name="Shi Q."/>
            <person name="Xie Y."/>
            <person name="Shi X."/>
            <person name="Chang Y."/>
            <person name="Huang F."/>
            <person name="Chen Y."/>
            <person name="Hong S."/>
            <person name="Mi L."/>
            <person name="Sun Q."/>
            <person name="Zhang L."/>
            <person name="Zhou B."/>
            <person name="Peng R."/>
            <person name="Zhang X."/>
            <person name="Liu F."/>
        </authorList>
    </citation>
    <scope>NUCLEOTIDE SEQUENCE [LARGE SCALE GENOMIC DNA]</scope>
    <source>
        <strain evidence="9">cv. PA1801</strain>
    </source>
</reference>
<dbReference type="GO" id="GO:0004519">
    <property type="term" value="F:endonuclease activity"/>
    <property type="evidence" value="ECO:0007669"/>
    <property type="project" value="UniProtKB-KW"/>
</dbReference>